<evidence type="ECO:0000256" key="1">
    <source>
        <dbReference type="ARBA" id="ARBA00022490"/>
    </source>
</evidence>
<dbReference type="Gene3D" id="3.30.950.10">
    <property type="entry name" value="Methyltransferase, Cobalt-precorrin-4 Transmethylase, Domain 2"/>
    <property type="match status" value="1"/>
</dbReference>
<dbReference type="Proteomes" id="UP000490060">
    <property type="component" value="Unassembled WGS sequence"/>
</dbReference>
<evidence type="ECO:0000256" key="2">
    <source>
        <dbReference type="ARBA" id="ARBA00022552"/>
    </source>
</evidence>
<feature type="domain" description="Tetrapyrrole methylase" evidence="6">
    <location>
        <begin position="4"/>
        <end position="215"/>
    </location>
</feature>
<dbReference type="SUPFAM" id="SSF53790">
    <property type="entry name" value="Tetrapyrrole methylase"/>
    <property type="match status" value="1"/>
</dbReference>
<protein>
    <submittedName>
        <fullName evidence="7">SAM-dependent methyltransferase</fullName>
    </submittedName>
</protein>
<reference evidence="7 8" key="1">
    <citation type="submission" date="2017-11" db="EMBL/GenBank/DDBJ databases">
        <authorList>
            <person name="Duchaud E."/>
        </authorList>
    </citation>
    <scope>NUCLEOTIDE SEQUENCE [LARGE SCALE GENOMIC DNA]</scope>
    <source>
        <strain evidence="7 8">TNO010</strain>
    </source>
</reference>
<evidence type="ECO:0000256" key="3">
    <source>
        <dbReference type="ARBA" id="ARBA00022603"/>
    </source>
</evidence>
<dbReference type="InterPro" id="IPR035996">
    <property type="entry name" value="4pyrrol_Methylase_sf"/>
</dbReference>
<keyword evidence="5" id="KW-0949">S-adenosyl-L-methionine</keyword>
<dbReference type="PIRSF" id="PIRSF005917">
    <property type="entry name" value="MTase_YraL"/>
    <property type="match status" value="1"/>
</dbReference>
<keyword evidence="1" id="KW-0963">Cytoplasm</keyword>
<dbReference type="InterPro" id="IPR008189">
    <property type="entry name" value="rRNA_ssu_MeTfrase_I"/>
</dbReference>
<keyword evidence="4 7" id="KW-0808">Transferase</keyword>
<dbReference type="PANTHER" id="PTHR46111:SF2">
    <property type="entry name" value="SAM-DEPENDENT METHYLTRANSFERASE"/>
    <property type="match status" value="1"/>
</dbReference>
<dbReference type="RefSeq" id="WP_101914493.1">
    <property type="nucleotide sequence ID" value="NZ_JAFMUG010000010.1"/>
</dbReference>
<gene>
    <name evidence="7" type="ORF">TNO010_210034</name>
</gene>
<dbReference type="CDD" id="cd11649">
    <property type="entry name" value="RsmI_like"/>
    <property type="match status" value="1"/>
</dbReference>
<evidence type="ECO:0000313" key="8">
    <source>
        <dbReference type="Proteomes" id="UP000490060"/>
    </source>
</evidence>
<dbReference type="AlphaFoldDB" id="A0A2I2M7M2"/>
<evidence type="ECO:0000313" key="7">
    <source>
        <dbReference type="EMBL" id="SOU88541.1"/>
    </source>
</evidence>
<evidence type="ECO:0000256" key="4">
    <source>
        <dbReference type="ARBA" id="ARBA00022679"/>
    </source>
</evidence>
<organism evidence="7 8">
    <name type="scientific">Tenacibaculum finnmarkense genomovar ulcerans</name>
    <dbReference type="NCBI Taxonomy" id="2781388"/>
    <lineage>
        <taxon>Bacteria</taxon>
        <taxon>Pseudomonadati</taxon>
        <taxon>Bacteroidota</taxon>
        <taxon>Flavobacteriia</taxon>
        <taxon>Flavobacteriales</taxon>
        <taxon>Flavobacteriaceae</taxon>
        <taxon>Tenacibaculum</taxon>
        <taxon>Tenacibaculum finnmarkense</taxon>
    </lineage>
</organism>
<name>A0A2I2M7M2_9FLAO</name>
<keyword evidence="2" id="KW-0698">rRNA processing</keyword>
<evidence type="ECO:0000259" key="6">
    <source>
        <dbReference type="Pfam" id="PF00590"/>
    </source>
</evidence>
<accession>A0A2I2M7M2</accession>
<dbReference type="GeneID" id="86819569"/>
<dbReference type="InterPro" id="IPR014776">
    <property type="entry name" value="4pyrrole_Mease_sub2"/>
</dbReference>
<dbReference type="GO" id="GO:0008168">
    <property type="term" value="F:methyltransferase activity"/>
    <property type="evidence" value="ECO:0007669"/>
    <property type="project" value="UniProtKB-KW"/>
</dbReference>
<dbReference type="Pfam" id="PF00590">
    <property type="entry name" value="TP_methylase"/>
    <property type="match status" value="1"/>
</dbReference>
<dbReference type="GO" id="GO:0032259">
    <property type="term" value="P:methylation"/>
    <property type="evidence" value="ECO:0007669"/>
    <property type="project" value="UniProtKB-KW"/>
</dbReference>
<dbReference type="PANTHER" id="PTHR46111">
    <property type="entry name" value="RIBOSOMAL RNA SMALL SUBUNIT METHYLTRANSFERASE I"/>
    <property type="match status" value="1"/>
</dbReference>
<dbReference type="InterPro" id="IPR014777">
    <property type="entry name" value="4pyrrole_Mease_sub1"/>
</dbReference>
<dbReference type="InterPro" id="IPR000878">
    <property type="entry name" value="4pyrrol_Mease"/>
</dbReference>
<dbReference type="GO" id="GO:0006364">
    <property type="term" value="P:rRNA processing"/>
    <property type="evidence" value="ECO:0007669"/>
    <property type="project" value="UniProtKB-KW"/>
</dbReference>
<dbReference type="Gene3D" id="3.40.1010.10">
    <property type="entry name" value="Cobalt-precorrin-4 Transmethylase, Domain 1"/>
    <property type="match status" value="1"/>
</dbReference>
<proteinExistence type="predicted"/>
<sequence>MKGKLYLIPTTLGDTEPLEVMPISVKKVIEHLDFFIVENEKSARGFIKKITPNKSQPSLELLLLDKYSNDIETQNYLDVCEKGISIGLLSDAGVPAVADPGAMIVKLAHEKGIQVVPLVGPSSILMAMMGSGMNGQSFAFNGYLPIDKSDRKRAIKELEKLSSVKNQSQIFIETPYRNEKMLDDLRNVLSADTRVCVACDITLPSEYIKTFTVKEWKHIKTDLHKRPTIFIIHK</sequence>
<evidence type="ECO:0000256" key="5">
    <source>
        <dbReference type="ARBA" id="ARBA00022691"/>
    </source>
</evidence>
<keyword evidence="3 7" id="KW-0489">Methyltransferase</keyword>
<dbReference type="EMBL" id="OENE01000014">
    <property type="protein sequence ID" value="SOU88541.1"/>
    <property type="molecule type" value="Genomic_DNA"/>
</dbReference>